<dbReference type="GO" id="GO:0043565">
    <property type="term" value="F:sequence-specific DNA binding"/>
    <property type="evidence" value="ECO:0007669"/>
    <property type="project" value="InterPro"/>
</dbReference>
<dbReference type="Pfam" id="PF02198">
    <property type="entry name" value="SAM_PNT"/>
    <property type="match status" value="1"/>
</dbReference>
<accession>A0A8S3ZAF7</accession>
<keyword evidence="8" id="KW-1185">Reference proteome</keyword>
<dbReference type="PANTHER" id="PTHR11849">
    <property type="entry name" value="ETS"/>
    <property type="match status" value="1"/>
</dbReference>
<dbReference type="Gene3D" id="1.10.150.50">
    <property type="entry name" value="Transcription Factor, Ets-1"/>
    <property type="match status" value="1"/>
</dbReference>
<evidence type="ECO:0000313" key="7">
    <source>
        <dbReference type="EMBL" id="CAG5124002.1"/>
    </source>
</evidence>
<sequence length="504" mass="57321">MALTYDRPVSYQSHMFNPIIEYDHNNINIKMEPHSFDYFAKEPSNVFLQGPSMEDFKIKHKPVLGEPESPQLISWTRTHPQNWQRKEVLDWIYFVVEQEHLDGSKLQGEAYNNFDGKDLCEMDRKQFLQADPYYGSKMYETFRNLVNGVSFLQPKDETDIDCLDTFNTAICTEYTELNRNISRNVVGRSHLSGDGVCDKDRHGSDLMVYHFDNDIKVNLQGLGVYSISPEIEFPFSSNSTYSVLPPKLKDAESFTQPLAPLSPSHLPEFSSLSSAGTQNCQSCYTKPRSLSSFSSSGYTSAPKCSFTVSRKLNSSSCSQTSSSTGGLGRSSLVSSQSRQSLHSSSSSLSPCRMDKIDHGYLSEDSGSTSIPPYHHSSLNTLTFTDDIHMEMGHQRGYVSVPYHEEIHITKKKDKKNRNNATKNGNHLWEFVRDLLRDPKTNPKLLKWEDKENGVFRFVQSEKVAQLWGEKKNNPLMTYEKLSRAMSATGFWDSFKMCPEFGGKF</sequence>
<keyword evidence="3" id="KW-0539">Nucleus</keyword>
<dbReference type="GO" id="GO:0030154">
    <property type="term" value="P:cell differentiation"/>
    <property type="evidence" value="ECO:0007669"/>
    <property type="project" value="TreeGrafter"/>
</dbReference>
<dbReference type="GO" id="GO:0005634">
    <property type="term" value="C:nucleus"/>
    <property type="evidence" value="ECO:0007669"/>
    <property type="project" value="UniProtKB-SubCell"/>
</dbReference>
<dbReference type="PANTHER" id="PTHR11849:SF190">
    <property type="entry name" value="ETS-DOMAIN PROTEIN"/>
    <property type="match status" value="1"/>
</dbReference>
<dbReference type="PROSITE" id="PS51433">
    <property type="entry name" value="PNT"/>
    <property type="match status" value="1"/>
</dbReference>
<feature type="domain" description="PNT" evidence="6">
    <location>
        <begin position="62"/>
        <end position="149"/>
    </location>
</feature>
<dbReference type="InterPro" id="IPR036388">
    <property type="entry name" value="WH-like_DNA-bd_sf"/>
</dbReference>
<dbReference type="Gene3D" id="1.10.10.10">
    <property type="entry name" value="Winged helix-like DNA-binding domain superfamily/Winged helix DNA-binding domain"/>
    <property type="match status" value="1"/>
</dbReference>
<proteinExistence type="inferred from homology"/>
<evidence type="ECO:0008006" key="9">
    <source>
        <dbReference type="Google" id="ProtNLM"/>
    </source>
</evidence>
<evidence type="ECO:0000259" key="5">
    <source>
        <dbReference type="PROSITE" id="PS50061"/>
    </source>
</evidence>
<dbReference type="PROSITE" id="PS50061">
    <property type="entry name" value="ETS_DOMAIN_3"/>
    <property type="match status" value="1"/>
</dbReference>
<evidence type="ECO:0000313" key="8">
    <source>
        <dbReference type="Proteomes" id="UP000678393"/>
    </source>
</evidence>
<dbReference type="GO" id="GO:0000981">
    <property type="term" value="F:DNA-binding transcription factor activity, RNA polymerase II-specific"/>
    <property type="evidence" value="ECO:0007669"/>
    <property type="project" value="TreeGrafter"/>
</dbReference>
<dbReference type="InterPro" id="IPR013761">
    <property type="entry name" value="SAM/pointed_sf"/>
</dbReference>
<gene>
    <name evidence="7" type="ORF">CUNI_LOCUS9560</name>
</gene>
<dbReference type="AlphaFoldDB" id="A0A8S3ZAF7"/>
<comment type="subcellular location">
    <subcellularLocation>
        <location evidence="3">Nucleus</location>
    </subcellularLocation>
</comment>
<evidence type="ECO:0000256" key="4">
    <source>
        <dbReference type="SAM" id="MobiDB-lite"/>
    </source>
</evidence>
<dbReference type="EMBL" id="CAJHNH020001671">
    <property type="protein sequence ID" value="CAG5124002.1"/>
    <property type="molecule type" value="Genomic_DNA"/>
</dbReference>
<protein>
    <recommendedName>
        <fullName evidence="9">ETS domain-containing protein</fullName>
    </recommendedName>
</protein>
<feature type="domain" description="ETS" evidence="5">
    <location>
        <begin position="425"/>
        <end position="485"/>
    </location>
</feature>
<dbReference type="SMART" id="SM00413">
    <property type="entry name" value="ETS"/>
    <property type="match status" value="1"/>
</dbReference>
<dbReference type="InterPro" id="IPR046328">
    <property type="entry name" value="ETS_fam"/>
</dbReference>
<dbReference type="PRINTS" id="PR00454">
    <property type="entry name" value="ETSDOMAIN"/>
</dbReference>
<evidence type="ECO:0000256" key="3">
    <source>
        <dbReference type="RuleBase" id="RU004019"/>
    </source>
</evidence>
<feature type="region of interest" description="Disordered" evidence="4">
    <location>
        <begin position="314"/>
        <end position="350"/>
    </location>
</feature>
<evidence type="ECO:0000259" key="6">
    <source>
        <dbReference type="PROSITE" id="PS51433"/>
    </source>
</evidence>
<comment type="similarity">
    <text evidence="1 3">Belongs to the ETS family.</text>
</comment>
<reference evidence="7" key="1">
    <citation type="submission" date="2021-04" db="EMBL/GenBank/DDBJ databases">
        <authorList>
            <consortium name="Molecular Ecology Group"/>
        </authorList>
    </citation>
    <scope>NUCLEOTIDE SEQUENCE</scope>
</reference>
<dbReference type="SUPFAM" id="SSF46785">
    <property type="entry name" value="Winged helix' DNA-binding domain"/>
    <property type="match status" value="1"/>
</dbReference>
<name>A0A8S3ZAF7_9EUPU</name>
<keyword evidence="2 3" id="KW-0238">DNA-binding</keyword>
<dbReference type="Proteomes" id="UP000678393">
    <property type="component" value="Unassembled WGS sequence"/>
</dbReference>
<dbReference type="InterPro" id="IPR036390">
    <property type="entry name" value="WH_DNA-bd_sf"/>
</dbReference>
<dbReference type="InterPro" id="IPR003118">
    <property type="entry name" value="Pointed_dom"/>
</dbReference>
<dbReference type="SMART" id="SM00251">
    <property type="entry name" value="SAM_PNT"/>
    <property type="match status" value="1"/>
</dbReference>
<dbReference type="Pfam" id="PF00178">
    <property type="entry name" value="Ets"/>
    <property type="match status" value="1"/>
</dbReference>
<dbReference type="SUPFAM" id="SSF47769">
    <property type="entry name" value="SAM/Pointed domain"/>
    <property type="match status" value="1"/>
</dbReference>
<dbReference type="OrthoDB" id="5961210at2759"/>
<feature type="compositionally biased region" description="Low complexity" evidence="4">
    <location>
        <begin position="314"/>
        <end position="349"/>
    </location>
</feature>
<dbReference type="InterPro" id="IPR000418">
    <property type="entry name" value="Ets_dom"/>
</dbReference>
<evidence type="ECO:0000256" key="2">
    <source>
        <dbReference type="ARBA" id="ARBA00023125"/>
    </source>
</evidence>
<organism evidence="7 8">
    <name type="scientific">Candidula unifasciata</name>
    <dbReference type="NCBI Taxonomy" id="100452"/>
    <lineage>
        <taxon>Eukaryota</taxon>
        <taxon>Metazoa</taxon>
        <taxon>Spiralia</taxon>
        <taxon>Lophotrochozoa</taxon>
        <taxon>Mollusca</taxon>
        <taxon>Gastropoda</taxon>
        <taxon>Heterobranchia</taxon>
        <taxon>Euthyneura</taxon>
        <taxon>Panpulmonata</taxon>
        <taxon>Eupulmonata</taxon>
        <taxon>Stylommatophora</taxon>
        <taxon>Helicina</taxon>
        <taxon>Helicoidea</taxon>
        <taxon>Geomitridae</taxon>
        <taxon>Candidula</taxon>
    </lineage>
</organism>
<evidence type="ECO:0000256" key="1">
    <source>
        <dbReference type="ARBA" id="ARBA00005562"/>
    </source>
</evidence>
<comment type="caution">
    <text evidence="7">The sequence shown here is derived from an EMBL/GenBank/DDBJ whole genome shotgun (WGS) entry which is preliminary data.</text>
</comment>